<dbReference type="SUPFAM" id="SSF47005">
    <property type="entry name" value="Peripheral subunit-binding domain of 2-oxo acid dehydrogenase complex"/>
    <property type="match status" value="1"/>
</dbReference>
<comment type="cofactor">
    <cofactor evidence="1 6">
        <name>(R)-lipoate</name>
        <dbReference type="ChEBI" id="CHEBI:83088"/>
    </cofactor>
</comment>
<feature type="region of interest" description="Disordered" evidence="7">
    <location>
        <begin position="89"/>
        <end position="126"/>
    </location>
</feature>
<evidence type="ECO:0000313" key="11">
    <source>
        <dbReference type="Proteomes" id="UP000199287"/>
    </source>
</evidence>
<dbReference type="EMBL" id="FOQA01000001">
    <property type="protein sequence ID" value="SFH59104.1"/>
    <property type="molecule type" value="Genomic_DNA"/>
</dbReference>
<evidence type="ECO:0000256" key="2">
    <source>
        <dbReference type="ARBA" id="ARBA00007317"/>
    </source>
</evidence>
<feature type="compositionally biased region" description="Low complexity" evidence="7">
    <location>
        <begin position="100"/>
        <end position="114"/>
    </location>
</feature>
<evidence type="ECO:0000256" key="4">
    <source>
        <dbReference type="ARBA" id="ARBA00022823"/>
    </source>
</evidence>
<organism evidence="10 11">
    <name type="scientific">Tindallia magadiensis</name>
    <dbReference type="NCBI Taxonomy" id="69895"/>
    <lineage>
        <taxon>Bacteria</taxon>
        <taxon>Bacillati</taxon>
        <taxon>Bacillota</taxon>
        <taxon>Clostridia</taxon>
        <taxon>Peptostreptococcales</taxon>
        <taxon>Tindalliaceae</taxon>
        <taxon>Tindallia</taxon>
    </lineage>
</organism>
<keyword evidence="5 6" id="KW-0012">Acyltransferase</keyword>
<dbReference type="GO" id="GO:0005737">
    <property type="term" value="C:cytoplasm"/>
    <property type="evidence" value="ECO:0007669"/>
    <property type="project" value="TreeGrafter"/>
</dbReference>
<reference evidence="11" key="1">
    <citation type="submission" date="2016-10" db="EMBL/GenBank/DDBJ databases">
        <authorList>
            <person name="Varghese N."/>
            <person name="Submissions S."/>
        </authorList>
    </citation>
    <scope>NUCLEOTIDE SEQUENCE [LARGE SCALE GENOMIC DNA]</scope>
    <source>
        <strain evidence="11">Z-7934</strain>
    </source>
</reference>
<name>A0A1I3BA04_9FIRM</name>
<dbReference type="InterPro" id="IPR003016">
    <property type="entry name" value="2-oxoA_DH_lipoyl-BS"/>
</dbReference>
<dbReference type="InterPro" id="IPR023213">
    <property type="entry name" value="CAT-like_dom_sf"/>
</dbReference>
<evidence type="ECO:0000259" key="8">
    <source>
        <dbReference type="PROSITE" id="PS50968"/>
    </source>
</evidence>
<accession>A0A1I3BA04</accession>
<evidence type="ECO:0000256" key="7">
    <source>
        <dbReference type="SAM" id="MobiDB-lite"/>
    </source>
</evidence>
<evidence type="ECO:0000256" key="3">
    <source>
        <dbReference type="ARBA" id="ARBA00022679"/>
    </source>
</evidence>
<feature type="domain" description="Lipoyl-binding" evidence="8">
    <location>
        <begin position="2"/>
        <end position="77"/>
    </location>
</feature>
<dbReference type="InterPro" id="IPR001078">
    <property type="entry name" value="2-oxoacid_DH_actylTfrase"/>
</dbReference>
<dbReference type="AlphaFoldDB" id="A0A1I3BA04"/>
<evidence type="ECO:0000256" key="5">
    <source>
        <dbReference type="ARBA" id="ARBA00023315"/>
    </source>
</evidence>
<protein>
    <recommendedName>
        <fullName evidence="6">Dihydrolipoamide acetyltransferase component of pyruvate dehydrogenase complex</fullName>
        <ecNumber evidence="6">2.3.1.-</ecNumber>
    </recommendedName>
</protein>
<dbReference type="PROSITE" id="PS51826">
    <property type="entry name" value="PSBD"/>
    <property type="match status" value="1"/>
</dbReference>
<evidence type="ECO:0000313" key="10">
    <source>
        <dbReference type="EMBL" id="SFH59104.1"/>
    </source>
</evidence>
<dbReference type="Pfam" id="PF02817">
    <property type="entry name" value="E3_binding"/>
    <property type="match status" value="1"/>
</dbReference>
<dbReference type="OrthoDB" id="9805770at2"/>
<dbReference type="InterPro" id="IPR036625">
    <property type="entry name" value="E3-bd_dom_sf"/>
</dbReference>
<dbReference type="Pfam" id="PF00198">
    <property type="entry name" value="2-oxoacid_dh"/>
    <property type="match status" value="1"/>
</dbReference>
<keyword evidence="4 6" id="KW-0450">Lipoyl</keyword>
<dbReference type="GO" id="GO:0031405">
    <property type="term" value="F:lipoic acid binding"/>
    <property type="evidence" value="ECO:0007669"/>
    <property type="project" value="TreeGrafter"/>
</dbReference>
<evidence type="ECO:0000259" key="9">
    <source>
        <dbReference type="PROSITE" id="PS51826"/>
    </source>
</evidence>
<dbReference type="Gene3D" id="2.40.50.100">
    <property type="match status" value="1"/>
</dbReference>
<dbReference type="Gene3D" id="4.10.320.10">
    <property type="entry name" value="E3-binding domain"/>
    <property type="match status" value="1"/>
</dbReference>
<dbReference type="SUPFAM" id="SSF51230">
    <property type="entry name" value="Single hybrid motif"/>
    <property type="match status" value="1"/>
</dbReference>
<gene>
    <name evidence="10" type="ORF">SAMN05192551_101680</name>
</gene>
<dbReference type="Pfam" id="PF00364">
    <property type="entry name" value="Biotin_lipoyl"/>
    <property type="match status" value="1"/>
</dbReference>
<evidence type="ECO:0000256" key="1">
    <source>
        <dbReference type="ARBA" id="ARBA00001938"/>
    </source>
</evidence>
<keyword evidence="10" id="KW-0670">Pyruvate</keyword>
<keyword evidence="11" id="KW-1185">Reference proteome</keyword>
<dbReference type="Proteomes" id="UP000199287">
    <property type="component" value="Unassembled WGS sequence"/>
</dbReference>
<dbReference type="GO" id="GO:0016407">
    <property type="term" value="F:acetyltransferase activity"/>
    <property type="evidence" value="ECO:0007669"/>
    <property type="project" value="TreeGrafter"/>
</dbReference>
<keyword evidence="3 6" id="KW-0808">Transferase</keyword>
<dbReference type="CDD" id="cd06849">
    <property type="entry name" value="lipoyl_domain"/>
    <property type="match status" value="1"/>
</dbReference>
<dbReference type="InterPro" id="IPR000089">
    <property type="entry name" value="Biotin_lipoyl"/>
</dbReference>
<dbReference type="PANTHER" id="PTHR43178:SF5">
    <property type="entry name" value="LIPOAMIDE ACYLTRANSFERASE COMPONENT OF BRANCHED-CHAIN ALPHA-KETO ACID DEHYDROGENASE COMPLEX, MITOCHONDRIAL"/>
    <property type="match status" value="1"/>
</dbReference>
<sequence length="396" mass="43110">MAVKIVMPKLGLTMKEGTVSKWLKQEGESVKKGEPLFEVSTDKINNEIESPGDGVLRKIVVPAEAKVPVSALLGILAEEDEDISAIETEAPAAPQKNSEKPAAAAKTVAAKTATRSPDEKIRVSPVAKKLAEEKGIPLENIEGTGPKGRITKEDVENYQPPAMDEVQEKDEDVQGVPLEGLREVIAERLQESWQQAPHVTITREVDVSALKALKDKIKNDRNQKVSFTDLLAVLTTKALQKHPDLNAQFADGLLYRHKGVHLGIAVALDNGLMVPVVKNADRKSISELHDEIGELAQKAKFNRLEADELSGATFTITNLGMEGVDAFTPIINPPECAILGVGRMVDKPVFVGDELLRRSMMWLSLSFDHRIVDGQAAAKFMTTLNQSIEEPGMALV</sequence>
<feature type="domain" description="Peripheral subunit-binding (PSBD)" evidence="9">
    <location>
        <begin position="122"/>
        <end position="159"/>
    </location>
</feature>
<dbReference type="PROSITE" id="PS00189">
    <property type="entry name" value="LIPOYL"/>
    <property type="match status" value="1"/>
</dbReference>
<dbReference type="PROSITE" id="PS50968">
    <property type="entry name" value="BIOTINYL_LIPOYL"/>
    <property type="match status" value="1"/>
</dbReference>
<dbReference type="InterPro" id="IPR004167">
    <property type="entry name" value="PSBD"/>
</dbReference>
<dbReference type="Gene3D" id="3.30.559.10">
    <property type="entry name" value="Chloramphenicol acetyltransferase-like domain"/>
    <property type="match status" value="1"/>
</dbReference>
<evidence type="ECO:0000256" key="6">
    <source>
        <dbReference type="RuleBase" id="RU003423"/>
    </source>
</evidence>
<comment type="similarity">
    <text evidence="2 6">Belongs to the 2-oxoacid dehydrogenase family.</text>
</comment>
<dbReference type="FunFam" id="3.30.559.10:FF:000007">
    <property type="entry name" value="Dihydrolipoamide acetyltransferase component of pyruvate dehydrogenase complex"/>
    <property type="match status" value="1"/>
</dbReference>
<dbReference type="EC" id="2.3.1.-" evidence="6"/>
<dbReference type="SUPFAM" id="SSF52777">
    <property type="entry name" value="CoA-dependent acyltransferases"/>
    <property type="match status" value="1"/>
</dbReference>
<proteinExistence type="inferred from homology"/>
<dbReference type="RefSeq" id="WP_093369699.1">
    <property type="nucleotide sequence ID" value="NZ_FOQA01000001.1"/>
</dbReference>
<dbReference type="InterPro" id="IPR050743">
    <property type="entry name" value="2-oxoacid_DH_E2_comp"/>
</dbReference>
<dbReference type="InterPro" id="IPR011053">
    <property type="entry name" value="Single_hybrid_motif"/>
</dbReference>
<dbReference type="STRING" id="69895.SAMN05192551_101680"/>
<dbReference type="PANTHER" id="PTHR43178">
    <property type="entry name" value="DIHYDROLIPOAMIDE ACETYLTRANSFERASE COMPONENT OF PYRUVATE DEHYDROGENASE COMPLEX"/>
    <property type="match status" value="1"/>
</dbReference>